<keyword evidence="1" id="KW-0732">Signal</keyword>
<dbReference type="Pfam" id="PF12697">
    <property type="entry name" value="Abhydrolase_6"/>
    <property type="match status" value="1"/>
</dbReference>
<dbReference type="InterPro" id="IPR029058">
    <property type="entry name" value="AB_hydrolase_fold"/>
</dbReference>
<proteinExistence type="predicted"/>
<sequence length="301" mass="33470">MKKLLLLMLGSFCFSANAQSHKITLDGTQIALRTSGLETRKEGQPILVFESGFGTPMDHWNLILDEVGKLAPTVVYDRPGVGDSQPDQDMPTVKNVAGKLRKLLQALNAKPPYILVGHSLGGAYVRGFAVYYPQELAGLVIIDPADFTEMIDHHGQYMRDVGMSQVQVDSALAQRRAQPFKANPKMPPSLQEELQVLFDLRRSEWAEFRDKPLPNIPISLITSGRFEPFPDAKPIDEALFQAKTKHRIDRWIQLVTTVPKGRFFYSASAGHFVHRDDPGLIISAIGLVIKDAQLNKAEVGK</sequence>
<feature type="signal peptide" evidence="1">
    <location>
        <begin position="1"/>
        <end position="18"/>
    </location>
</feature>
<feature type="chain" id="PRO_5020960715" evidence="1">
    <location>
        <begin position="19"/>
        <end position="301"/>
    </location>
</feature>
<evidence type="ECO:0000259" key="2">
    <source>
        <dbReference type="Pfam" id="PF12697"/>
    </source>
</evidence>
<protein>
    <submittedName>
        <fullName evidence="3">Alpha/beta hydrolase</fullName>
    </submittedName>
</protein>
<evidence type="ECO:0000313" key="4">
    <source>
        <dbReference type="Proteomes" id="UP000290407"/>
    </source>
</evidence>
<dbReference type="SUPFAM" id="SSF53474">
    <property type="entry name" value="alpha/beta-Hydrolases"/>
    <property type="match status" value="1"/>
</dbReference>
<feature type="domain" description="AB hydrolase-1" evidence="2">
    <location>
        <begin position="47"/>
        <end position="280"/>
    </location>
</feature>
<comment type="caution">
    <text evidence="3">The sequence shown here is derived from an EMBL/GenBank/DDBJ whole genome shotgun (WGS) entry which is preliminary data.</text>
</comment>
<dbReference type="InterPro" id="IPR050266">
    <property type="entry name" value="AB_hydrolase_sf"/>
</dbReference>
<dbReference type="GO" id="GO:0016787">
    <property type="term" value="F:hydrolase activity"/>
    <property type="evidence" value="ECO:0007669"/>
    <property type="project" value="UniProtKB-KW"/>
</dbReference>
<dbReference type="AlphaFoldDB" id="A0A4Q2UCV7"/>
<organism evidence="3 4">
    <name type="scientific">Spirosoma sordidisoli</name>
    <dbReference type="NCBI Taxonomy" id="2502893"/>
    <lineage>
        <taxon>Bacteria</taxon>
        <taxon>Pseudomonadati</taxon>
        <taxon>Bacteroidota</taxon>
        <taxon>Cytophagia</taxon>
        <taxon>Cytophagales</taxon>
        <taxon>Cytophagaceae</taxon>
        <taxon>Spirosoma</taxon>
    </lineage>
</organism>
<evidence type="ECO:0000313" key="3">
    <source>
        <dbReference type="EMBL" id="RYC66626.1"/>
    </source>
</evidence>
<dbReference type="RefSeq" id="WP_129606480.1">
    <property type="nucleotide sequence ID" value="NZ_SBLB01000013.1"/>
</dbReference>
<evidence type="ECO:0000256" key="1">
    <source>
        <dbReference type="SAM" id="SignalP"/>
    </source>
</evidence>
<dbReference type="PANTHER" id="PTHR43798">
    <property type="entry name" value="MONOACYLGLYCEROL LIPASE"/>
    <property type="match status" value="1"/>
</dbReference>
<dbReference type="EMBL" id="SBLB01000013">
    <property type="protein sequence ID" value="RYC66626.1"/>
    <property type="molecule type" value="Genomic_DNA"/>
</dbReference>
<dbReference type="PANTHER" id="PTHR43798:SF33">
    <property type="entry name" value="HYDROLASE, PUTATIVE (AFU_ORTHOLOGUE AFUA_2G14860)-RELATED"/>
    <property type="match status" value="1"/>
</dbReference>
<name>A0A4Q2UCV7_9BACT</name>
<accession>A0A4Q2UCV7</accession>
<dbReference type="Gene3D" id="3.40.50.1820">
    <property type="entry name" value="alpha/beta hydrolase"/>
    <property type="match status" value="1"/>
</dbReference>
<keyword evidence="4" id="KW-1185">Reference proteome</keyword>
<dbReference type="GO" id="GO:0016020">
    <property type="term" value="C:membrane"/>
    <property type="evidence" value="ECO:0007669"/>
    <property type="project" value="TreeGrafter"/>
</dbReference>
<keyword evidence="3" id="KW-0378">Hydrolase</keyword>
<gene>
    <name evidence="3" type="ORF">EQG79_28970</name>
</gene>
<dbReference type="Proteomes" id="UP000290407">
    <property type="component" value="Unassembled WGS sequence"/>
</dbReference>
<dbReference type="InterPro" id="IPR000073">
    <property type="entry name" value="AB_hydrolase_1"/>
</dbReference>
<reference evidence="3 4" key="1">
    <citation type="submission" date="2019-01" db="EMBL/GenBank/DDBJ databases">
        <title>Spirosoma flava sp. nov., a propanil-degrading bacterium isolated from herbicide-contaminated soil.</title>
        <authorList>
            <person name="Zhang L."/>
            <person name="Jiang J.-D."/>
        </authorList>
    </citation>
    <scope>NUCLEOTIDE SEQUENCE [LARGE SCALE GENOMIC DNA]</scope>
    <source>
        <strain evidence="3 4">TY50</strain>
    </source>
</reference>